<proteinExistence type="predicted"/>
<protein>
    <submittedName>
        <fullName evidence="2">Uncharacterized protein</fullName>
    </submittedName>
</protein>
<name>A0A371CHG7_9APHY</name>
<sequence>GREYLLLTCLNSQTGRLTGVSNAALWWTAERFGRLVVWKLGYTWAGWPADIPFHNLSRVPEGAPTLKRLRELWDTGKLRLVPATEAERARALHDPESVLPNAANARRPEPARSFAVYRKKAALFHELASKIPPSPTPARPPSPAVERVLHPLSELKTIFVRPLDESSTSHTEPRTRRQRSDINHPRARPVTKTRPKHPKRGPHTALTFVGAASEWQGRYVFSDDRLDEYVAVDEDEGGEDEAAEEIESADDPHWD</sequence>
<dbReference type="EMBL" id="KZ857666">
    <property type="protein sequence ID" value="RDX39716.1"/>
    <property type="molecule type" value="Genomic_DNA"/>
</dbReference>
<dbReference type="OrthoDB" id="2757150at2759"/>
<accession>A0A371CHG7</accession>
<evidence type="ECO:0000313" key="3">
    <source>
        <dbReference type="Proteomes" id="UP000256964"/>
    </source>
</evidence>
<feature type="compositionally biased region" description="Basic residues" evidence="1">
    <location>
        <begin position="185"/>
        <end position="202"/>
    </location>
</feature>
<gene>
    <name evidence="2" type="ORF">OH76DRAFT_552592</name>
</gene>
<evidence type="ECO:0000313" key="2">
    <source>
        <dbReference type="EMBL" id="RDX39716.1"/>
    </source>
</evidence>
<evidence type="ECO:0000256" key="1">
    <source>
        <dbReference type="SAM" id="MobiDB-lite"/>
    </source>
</evidence>
<dbReference type="AlphaFoldDB" id="A0A371CHG7"/>
<feature type="non-terminal residue" evidence="2">
    <location>
        <position position="1"/>
    </location>
</feature>
<feature type="compositionally biased region" description="Basic and acidic residues" evidence="1">
    <location>
        <begin position="171"/>
        <end position="184"/>
    </location>
</feature>
<keyword evidence="3" id="KW-1185">Reference proteome</keyword>
<feature type="compositionally biased region" description="Acidic residues" evidence="1">
    <location>
        <begin position="230"/>
        <end position="249"/>
    </location>
</feature>
<reference evidence="2 3" key="1">
    <citation type="journal article" date="2018" name="Biotechnol. Biofuels">
        <title>Integrative visual omics of the white-rot fungus Polyporus brumalis exposes the biotechnological potential of its oxidative enzymes for delignifying raw plant biomass.</title>
        <authorList>
            <person name="Miyauchi S."/>
            <person name="Rancon A."/>
            <person name="Drula E."/>
            <person name="Hage H."/>
            <person name="Chaduli D."/>
            <person name="Favel A."/>
            <person name="Grisel S."/>
            <person name="Henrissat B."/>
            <person name="Herpoel-Gimbert I."/>
            <person name="Ruiz-Duenas F.J."/>
            <person name="Chevret D."/>
            <person name="Hainaut M."/>
            <person name="Lin J."/>
            <person name="Wang M."/>
            <person name="Pangilinan J."/>
            <person name="Lipzen A."/>
            <person name="Lesage-Meessen L."/>
            <person name="Navarro D."/>
            <person name="Riley R."/>
            <person name="Grigoriev I.V."/>
            <person name="Zhou S."/>
            <person name="Raouche S."/>
            <person name="Rosso M.N."/>
        </authorList>
    </citation>
    <scope>NUCLEOTIDE SEQUENCE [LARGE SCALE GENOMIC DNA]</scope>
    <source>
        <strain evidence="2 3">BRFM 1820</strain>
    </source>
</reference>
<dbReference type="Proteomes" id="UP000256964">
    <property type="component" value="Unassembled WGS sequence"/>
</dbReference>
<feature type="region of interest" description="Disordered" evidence="1">
    <location>
        <begin position="161"/>
        <end position="203"/>
    </location>
</feature>
<feature type="region of interest" description="Disordered" evidence="1">
    <location>
        <begin position="230"/>
        <end position="255"/>
    </location>
</feature>
<dbReference type="STRING" id="139420.A0A371CHG7"/>
<organism evidence="2 3">
    <name type="scientific">Lentinus brumalis</name>
    <dbReference type="NCBI Taxonomy" id="2498619"/>
    <lineage>
        <taxon>Eukaryota</taxon>
        <taxon>Fungi</taxon>
        <taxon>Dikarya</taxon>
        <taxon>Basidiomycota</taxon>
        <taxon>Agaricomycotina</taxon>
        <taxon>Agaricomycetes</taxon>
        <taxon>Polyporales</taxon>
        <taxon>Polyporaceae</taxon>
        <taxon>Lentinus</taxon>
    </lineage>
</organism>